<evidence type="ECO:0000256" key="2">
    <source>
        <dbReference type="ARBA" id="ARBA00022741"/>
    </source>
</evidence>
<dbReference type="PATRIC" id="fig|1229783.3.peg.658"/>
<dbReference type="eggNOG" id="COG0212">
    <property type="taxonomic scope" value="Bacteria"/>
</dbReference>
<dbReference type="GO" id="GO:0005524">
    <property type="term" value="F:ATP binding"/>
    <property type="evidence" value="ECO:0007669"/>
    <property type="project" value="UniProtKB-KW"/>
</dbReference>
<feature type="binding site" evidence="4">
    <location>
        <position position="49"/>
    </location>
    <ligand>
        <name>substrate</name>
    </ligand>
</feature>
<keyword evidence="5" id="KW-0479">Metal-binding</keyword>
<dbReference type="EC" id="6.3.3.2" evidence="5"/>
<dbReference type="Pfam" id="PF01812">
    <property type="entry name" value="5-FTHF_cyc-lig"/>
    <property type="match status" value="1"/>
</dbReference>
<feature type="binding site" evidence="4">
    <location>
        <position position="54"/>
    </location>
    <ligand>
        <name>substrate</name>
    </ligand>
</feature>
<keyword evidence="2 4" id="KW-0547">Nucleotide-binding</keyword>
<dbReference type="GO" id="GO:0035999">
    <property type="term" value="P:tetrahydrofolate interconversion"/>
    <property type="evidence" value="ECO:0007669"/>
    <property type="project" value="TreeGrafter"/>
</dbReference>
<keyword evidence="7" id="KW-1185">Reference proteome</keyword>
<dbReference type="AlphaFoldDB" id="K9AV00"/>
<evidence type="ECO:0000256" key="1">
    <source>
        <dbReference type="ARBA" id="ARBA00010638"/>
    </source>
</evidence>
<name>K9AV00_9STAP</name>
<dbReference type="Proteomes" id="UP000009885">
    <property type="component" value="Unassembled WGS sequence"/>
</dbReference>
<dbReference type="GO" id="GO:0030272">
    <property type="term" value="F:5-formyltetrahydrofolate cyclo-ligase activity"/>
    <property type="evidence" value="ECO:0007669"/>
    <property type="project" value="UniProtKB-EC"/>
</dbReference>
<comment type="caution">
    <text evidence="6">The sequence shown here is derived from an EMBL/GenBank/DDBJ whole genome shotgun (WGS) entry which is preliminary data.</text>
</comment>
<evidence type="ECO:0000256" key="4">
    <source>
        <dbReference type="PIRSR" id="PIRSR006806-1"/>
    </source>
</evidence>
<organism evidence="6 7">
    <name type="scientific">Staphylococcus massiliensis S46</name>
    <dbReference type="NCBI Taxonomy" id="1229783"/>
    <lineage>
        <taxon>Bacteria</taxon>
        <taxon>Bacillati</taxon>
        <taxon>Bacillota</taxon>
        <taxon>Bacilli</taxon>
        <taxon>Bacillales</taxon>
        <taxon>Staphylococcaceae</taxon>
        <taxon>Staphylococcus</taxon>
    </lineage>
</organism>
<dbReference type="EMBL" id="AMSQ01000004">
    <property type="protein sequence ID" value="EKU49881.1"/>
    <property type="molecule type" value="Genomic_DNA"/>
</dbReference>
<dbReference type="PIRSF" id="PIRSF006806">
    <property type="entry name" value="FTHF_cligase"/>
    <property type="match status" value="1"/>
</dbReference>
<dbReference type="GO" id="GO:0009396">
    <property type="term" value="P:folic acid-containing compound biosynthetic process"/>
    <property type="evidence" value="ECO:0007669"/>
    <property type="project" value="TreeGrafter"/>
</dbReference>
<reference evidence="6 7" key="1">
    <citation type="journal article" date="2013" name="Genome Announc.">
        <title>Genome Sequence of Staphylococcus massiliensis Strain S46, Isolated from the Surface of Healthy Human Skin.</title>
        <authorList>
            <person name="Srivastav R."/>
            <person name="Singh A."/>
            <person name="Jangir P.K."/>
            <person name="Kumari C."/>
            <person name="Muduli S."/>
            <person name="Sharma R."/>
        </authorList>
    </citation>
    <scope>NUCLEOTIDE SEQUENCE [LARGE SCALE GENOMIC DNA]</scope>
    <source>
        <strain evidence="6 7">S46</strain>
    </source>
</reference>
<dbReference type="SUPFAM" id="SSF100950">
    <property type="entry name" value="NagB/RpiA/CoA transferase-like"/>
    <property type="match status" value="1"/>
</dbReference>
<dbReference type="RefSeq" id="WP_009382545.1">
    <property type="nucleotide sequence ID" value="NZ_AMSQ01000004.1"/>
</dbReference>
<dbReference type="NCBIfam" id="TIGR02727">
    <property type="entry name" value="MTHFS_bact"/>
    <property type="match status" value="1"/>
</dbReference>
<keyword evidence="6" id="KW-0436">Ligase</keyword>
<feature type="binding site" evidence="4">
    <location>
        <begin position="3"/>
        <end position="7"/>
    </location>
    <ligand>
        <name>ATP</name>
        <dbReference type="ChEBI" id="CHEBI:30616"/>
    </ligand>
</feature>
<dbReference type="OrthoDB" id="9801938at2"/>
<sequence length="178" mass="20367">MDKRLLRKETIAKMKDYSIENKKSSDQYLMNQLLKHDKFIKANRIGLVLSMPHEVNTHPIIEKALAMNKAVFVPETDYDNKEMNFKRIESLDQIGPDDKGIDHVVSDTEISNDLDLVVVPGVVFNEEGYRIGYGGGYFDKFLSKHQPKTLSLIYEFQIDEIPVASHDQPVDELIVAKT</sequence>
<dbReference type="InterPro" id="IPR037171">
    <property type="entry name" value="NagB/RpiA_transferase-like"/>
</dbReference>
<dbReference type="PANTHER" id="PTHR23407">
    <property type="entry name" value="ATPASE INHIBITOR/5-FORMYLTETRAHYDROFOLATE CYCLO-LIGASE"/>
    <property type="match status" value="1"/>
</dbReference>
<dbReference type="PANTHER" id="PTHR23407:SF1">
    <property type="entry name" value="5-FORMYLTETRAHYDROFOLATE CYCLO-LIGASE"/>
    <property type="match status" value="1"/>
</dbReference>
<proteinExistence type="inferred from homology"/>
<protein>
    <recommendedName>
        <fullName evidence="5">5-formyltetrahydrofolate cyclo-ligase</fullName>
        <ecNumber evidence="5">6.3.3.2</ecNumber>
    </recommendedName>
</protein>
<evidence type="ECO:0000256" key="5">
    <source>
        <dbReference type="RuleBase" id="RU361279"/>
    </source>
</evidence>
<gene>
    <name evidence="6" type="ORF">C273_03265</name>
</gene>
<dbReference type="STRING" id="1229783.C273_03265"/>
<keyword evidence="5" id="KW-0460">Magnesium</keyword>
<evidence type="ECO:0000256" key="3">
    <source>
        <dbReference type="ARBA" id="ARBA00022840"/>
    </source>
</evidence>
<keyword evidence="3 4" id="KW-0067">ATP-binding</keyword>
<accession>K9AV00</accession>
<dbReference type="GO" id="GO:0046872">
    <property type="term" value="F:metal ion binding"/>
    <property type="evidence" value="ECO:0007669"/>
    <property type="project" value="UniProtKB-KW"/>
</dbReference>
<comment type="similarity">
    <text evidence="1 5">Belongs to the 5-formyltetrahydrofolate cyclo-ligase family.</text>
</comment>
<comment type="catalytic activity">
    <reaction evidence="5">
        <text>(6S)-5-formyl-5,6,7,8-tetrahydrofolate + ATP = (6R)-5,10-methenyltetrahydrofolate + ADP + phosphate</text>
        <dbReference type="Rhea" id="RHEA:10488"/>
        <dbReference type="ChEBI" id="CHEBI:30616"/>
        <dbReference type="ChEBI" id="CHEBI:43474"/>
        <dbReference type="ChEBI" id="CHEBI:57455"/>
        <dbReference type="ChEBI" id="CHEBI:57457"/>
        <dbReference type="ChEBI" id="CHEBI:456216"/>
        <dbReference type="EC" id="6.3.3.2"/>
    </reaction>
</comment>
<dbReference type="InterPro" id="IPR002698">
    <property type="entry name" value="FTHF_cligase"/>
</dbReference>
<dbReference type="Gene3D" id="3.40.50.10420">
    <property type="entry name" value="NagB/RpiA/CoA transferase-like"/>
    <property type="match status" value="1"/>
</dbReference>
<evidence type="ECO:0000313" key="6">
    <source>
        <dbReference type="EMBL" id="EKU49881.1"/>
    </source>
</evidence>
<evidence type="ECO:0000313" key="7">
    <source>
        <dbReference type="Proteomes" id="UP000009885"/>
    </source>
</evidence>
<comment type="cofactor">
    <cofactor evidence="5">
        <name>Mg(2+)</name>
        <dbReference type="ChEBI" id="CHEBI:18420"/>
    </cofactor>
</comment>
<dbReference type="InterPro" id="IPR024185">
    <property type="entry name" value="FTHF_cligase-like_sf"/>
</dbReference>